<evidence type="ECO:0000313" key="8">
    <source>
        <dbReference type="Proteomes" id="UP000002640"/>
    </source>
</evidence>
<keyword evidence="8" id="KW-1185">Reference proteome</keyword>
<feature type="transmembrane region" description="Helical" evidence="6">
    <location>
        <begin position="385"/>
        <end position="402"/>
    </location>
</feature>
<sequence>MGTTEGDVGYVISPEQQLQNELNSYDISPQDRRQNFSMLETASASHSDDGAKYEAAVLPYRPSTESDTASVNFTDSLMVVGKQLPSGRAAAALDLFARENIGLFVNYVAVGAVHGLFQSLMYPYLNVYLNMDDYLAYSAERWLALPWLLKVFMAMLSDGVPIKGSRRRAYMLIGWGICFFFSFILAVLPVETPYLTDGAVTNSSAAEAGNKYVAMFVIATFGYVLADTASDGMLCELDGDTNPLPMPRASGPTYVVTTLFAARYLSQFIVTFFVAFMCNSDWYGGSFAWGATINGMVVIAVLVSAGTLAATWFCLLEDENPAGYNVHILTPREWKITARKLFHQRAILQLMCYIFLSRLCFTYYATSAKAIYEYWAPAGALTTNIFSSLNAAVYAGAALAIGHGPTMHILQKLGWRQTVAGSVVVSAALTLVVALFVVFNLLLCW</sequence>
<dbReference type="Proteomes" id="UP000002640">
    <property type="component" value="Unassembled WGS sequence"/>
</dbReference>
<feature type="transmembrane region" description="Helical" evidence="6">
    <location>
        <begin position="254"/>
        <end position="276"/>
    </location>
</feature>
<dbReference type="InterPro" id="IPR039309">
    <property type="entry name" value="BT1"/>
</dbReference>
<feature type="transmembrane region" description="Helical" evidence="6">
    <location>
        <begin position="169"/>
        <end position="188"/>
    </location>
</feature>
<evidence type="ECO:0000256" key="1">
    <source>
        <dbReference type="ARBA" id="ARBA00004141"/>
    </source>
</evidence>
<dbReference type="KEGG" id="psoj:PHYSODRAFT_258978"/>
<name>G5A4U8_PHYSP</name>
<evidence type="ECO:0000256" key="3">
    <source>
        <dbReference type="ARBA" id="ARBA00022692"/>
    </source>
</evidence>
<keyword evidence="2" id="KW-0813">Transport</keyword>
<reference evidence="7 8" key="1">
    <citation type="journal article" date="2006" name="Science">
        <title>Phytophthora genome sequences uncover evolutionary origins and mechanisms of pathogenesis.</title>
        <authorList>
            <person name="Tyler B.M."/>
            <person name="Tripathy S."/>
            <person name="Zhang X."/>
            <person name="Dehal P."/>
            <person name="Jiang R.H."/>
            <person name="Aerts A."/>
            <person name="Arredondo F.D."/>
            <person name="Baxter L."/>
            <person name="Bensasson D."/>
            <person name="Beynon J.L."/>
            <person name="Chapman J."/>
            <person name="Damasceno C.M."/>
            <person name="Dorrance A.E."/>
            <person name="Dou D."/>
            <person name="Dickerman A.W."/>
            <person name="Dubchak I.L."/>
            <person name="Garbelotto M."/>
            <person name="Gijzen M."/>
            <person name="Gordon S.G."/>
            <person name="Govers F."/>
            <person name="Grunwald N.J."/>
            <person name="Huang W."/>
            <person name="Ivors K.L."/>
            <person name="Jones R.W."/>
            <person name="Kamoun S."/>
            <person name="Krampis K."/>
            <person name="Lamour K.H."/>
            <person name="Lee M.K."/>
            <person name="McDonald W.H."/>
            <person name="Medina M."/>
            <person name="Meijer H.J."/>
            <person name="Nordberg E.K."/>
            <person name="Maclean D.J."/>
            <person name="Ospina-Giraldo M.D."/>
            <person name="Morris P.F."/>
            <person name="Phuntumart V."/>
            <person name="Putnam N.H."/>
            <person name="Rash S."/>
            <person name="Rose J.K."/>
            <person name="Sakihama Y."/>
            <person name="Salamov A.A."/>
            <person name="Savidor A."/>
            <person name="Scheuring C.F."/>
            <person name="Smith B.M."/>
            <person name="Sobral B.W."/>
            <person name="Terry A."/>
            <person name="Torto-Alalibo T.A."/>
            <person name="Win J."/>
            <person name="Xu Z."/>
            <person name="Zhang H."/>
            <person name="Grigoriev I.V."/>
            <person name="Rokhsar D.S."/>
            <person name="Boore J.L."/>
        </authorList>
    </citation>
    <scope>NUCLEOTIDE SEQUENCE [LARGE SCALE GENOMIC DNA]</scope>
    <source>
        <strain evidence="7 8">P6497</strain>
    </source>
</reference>
<feature type="transmembrane region" description="Helical" evidence="6">
    <location>
        <begin position="288"/>
        <end position="315"/>
    </location>
</feature>
<evidence type="ECO:0000256" key="5">
    <source>
        <dbReference type="ARBA" id="ARBA00023136"/>
    </source>
</evidence>
<evidence type="ECO:0000256" key="2">
    <source>
        <dbReference type="ARBA" id="ARBA00022448"/>
    </source>
</evidence>
<dbReference type="OMA" id="FFVAFMC"/>
<keyword evidence="4 6" id="KW-1133">Transmembrane helix</keyword>
<proteinExistence type="predicted"/>
<dbReference type="PANTHER" id="PTHR31585:SF5">
    <property type="entry name" value="RNA-BINDING S4 DOMAIN-CONTAINING PROTEIN"/>
    <property type="match status" value="1"/>
</dbReference>
<evidence type="ECO:0008006" key="9">
    <source>
        <dbReference type="Google" id="ProtNLM"/>
    </source>
</evidence>
<dbReference type="RefSeq" id="XP_009534559.1">
    <property type="nucleotide sequence ID" value="XM_009536264.1"/>
</dbReference>
<protein>
    <recommendedName>
        <fullName evidence="9">Transmembrane protein</fullName>
    </recommendedName>
</protein>
<evidence type="ECO:0000256" key="4">
    <source>
        <dbReference type="ARBA" id="ARBA00022989"/>
    </source>
</evidence>
<keyword evidence="5 6" id="KW-0472">Membrane</keyword>
<dbReference type="InParanoid" id="G5A4U8"/>
<feature type="transmembrane region" description="Helical" evidence="6">
    <location>
        <begin position="346"/>
        <end position="365"/>
    </location>
</feature>
<dbReference type="EMBL" id="JH159159">
    <property type="protein sequence ID" value="EGZ09698.1"/>
    <property type="molecule type" value="Genomic_DNA"/>
</dbReference>
<comment type="subcellular location">
    <subcellularLocation>
        <location evidence="1">Membrane</location>
        <topology evidence="1">Multi-pass membrane protein</topology>
    </subcellularLocation>
</comment>
<evidence type="ECO:0000313" key="7">
    <source>
        <dbReference type="EMBL" id="EGZ09698.1"/>
    </source>
</evidence>
<feature type="transmembrane region" description="Helical" evidence="6">
    <location>
        <begin position="423"/>
        <end position="443"/>
    </location>
</feature>
<evidence type="ECO:0000256" key="6">
    <source>
        <dbReference type="SAM" id="Phobius"/>
    </source>
</evidence>
<dbReference type="GeneID" id="20639024"/>
<organism evidence="7 8">
    <name type="scientific">Phytophthora sojae (strain P6497)</name>
    <name type="common">Soybean stem and root rot agent</name>
    <name type="synonym">Phytophthora megasperma f. sp. glycines</name>
    <dbReference type="NCBI Taxonomy" id="1094619"/>
    <lineage>
        <taxon>Eukaryota</taxon>
        <taxon>Sar</taxon>
        <taxon>Stramenopiles</taxon>
        <taxon>Oomycota</taxon>
        <taxon>Peronosporomycetes</taxon>
        <taxon>Peronosporales</taxon>
        <taxon>Peronosporaceae</taxon>
        <taxon>Phytophthora</taxon>
    </lineage>
</organism>
<dbReference type="PANTHER" id="PTHR31585">
    <property type="entry name" value="FOLATE-BIOPTERIN TRANSPORTER 1, CHLOROPLASTIC"/>
    <property type="match status" value="1"/>
</dbReference>
<feature type="transmembrane region" description="Helical" evidence="6">
    <location>
        <begin position="208"/>
        <end position="226"/>
    </location>
</feature>
<gene>
    <name evidence="7" type="ORF">PHYSODRAFT_258978</name>
</gene>
<dbReference type="Pfam" id="PF03092">
    <property type="entry name" value="BT1"/>
    <property type="match status" value="1"/>
</dbReference>
<accession>G5A4U8</accession>
<keyword evidence="3 6" id="KW-0812">Transmembrane</keyword>
<feature type="transmembrane region" description="Helical" evidence="6">
    <location>
        <begin position="103"/>
        <end position="122"/>
    </location>
</feature>
<dbReference type="AlphaFoldDB" id="G5A4U8"/>
<dbReference type="GO" id="GO:0016020">
    <property type="term" value="C:membrane"/>
    <property type="evidence" value="ECO:0007669"/>
    <property type="project" value="UniProtKB-SubCell"/>
</dbReference>